<sequence length="238" mass="27094">MDVSSMNEQLQEFIQTEINLTYNDRIEDTKDQIAVHSLEEFKKIQKEYKTELYNQNTSVEEKLETMSKSFKQEMKAFIREEIKQKVGETEKGTLMKKSEYILLIETATFSMTACTASKDGGFKSSGYVVKFAEISTSSNINNLPTFINNGKFEVEVEGMYLISAWIFSRDISTFSIRKNGKTIAFGYMSGPVGSTNAVATAIVAIELKRQDKIWVQMESSFFIHSNSRTSCFTLIKVK</sequence>
<dbReference type="Gene3D" id="2.60.120.40">
    <property type="match status" value="1"/>
</dbReference>
<evidence type="ECO:0000259" key="1">
    <source>
        <dbReference type="Pfam" id="PF00386"/>
    </source>
</evidence>
<proteinExistence type="predicted"/>
<dbReference type="AlphaFoldDB" id="A0A6J8E7X3"/>
<organism evidence="2 3">
    <name type="scientific">Mytilus coruscus</name>
    <name type="common">Sea mussel</name>
    <dbReference type="NCBI Taxonomy" id="42192"/>
    <lineage>
        <taxon>Eukaryota</taxon>
        <taxon>Metazoa</taxon>
        <taxon>Spiralia</taxon>
        <taxon>Lophotrochozoa</taxon>
        <taxon>Mollusca</taxon>
        <taxon>Bivalvia</taxon>
        <taxon>Autobranchia</taxon>
        <taxon>Pteriomorphia</taxon>
        <taxon>Mytilida</taxon>
        <taxon>Mytiloidea</taxon>
        <taxon>Mytilidae</taxon>
        <taxon>Mytilinae</taxon>
        <taxon>Mytilus</taxon>
    </lineage>
</organism>
<dbReference type="Pfam" id="PF00386">
    <property type="entry name" value="C1q"/>
    <property type="match status" value="1"/>
</dbReference>
<dbReference type="SUPFAM" id="SSF49842">
    <property type="entry name" value="TNF-like"/>
    <property type="match status" value="1"/>
</dbReference>
<gene>
    <name evidence="2" type="ORF">MCOR_49067</name>
</gene>
<name>A0A6J8E7X3_MYTCO</name>
<dbReference type="EMBL" id="CACVKT020008652">
    <property type="protein sequence ID" value="CAC5416447.1"/>
    <property type="molecule type" value="Genomic_DNA"/>
</dbReference>
<keyword evidence="3" id="KW-1185">Reference proteome</keyword>
<dbReference type="InterPro" id="IPR001073">
    <property type="entry name" value="C1q_dom"/>
</dbReference>
<dbReference type="Proteomes" id="UP000507470">
    <property type="component" value="Unassembled WGS sequence"/>
</dbReference>
<reference evidence="2 3" key="1">
    <citation type="submission" date="2020-06" db="EMBL/GenBank/DDBJ databases">
        <authorList>
            <person name="Li R."/>
            <person name="Bekaert M."/>
        </authorList>
    </citation>
    <scope>NUCLEOTIDE SEQUENCE [LARGE SCALE GENOMIC DNA]</scope>
    <source>
        <strain evidence="3">wild</strain>
    </source>
</reference>
<evidence type="ECO:0000313" key="3">
    <source>
        <dbReference type="Proteomes" id="UP000507470"/>
    </source>
</evidence>
<dbReference type="OrthoDB" id="6125078at2759"/>
<evidence type="ECO:0000313" key="2">
    <source>
        <dbReference type="EMBL" id="CAC5416447.1"/>
    </source>
</evidence>
<feature type="domain" description="C1q" evidence="1">
    <location>
        <begin position="125"/>
        <end position="233"/>
    </location>
</feature>
<accession>A0A6J8E7X3</accession>
<protein>
    <recommendedName>
        <fullName evidence="1">C1q domain-containing protein</fullName>
    </recommendedName>
</protein>
<dbReference type="InterPro" id="IPR008983">
    <property type="entry name" value="Tumour_necrosis_fac-like_dom"/>
</dbReference>